<dbReference type="AlphaFoldDB" id="A0AA37TKI1"/>
<sequence length="60" mass="6811">MRFLSCRTQRAFVTDWFDDREDVHPSWAADESWMRLYIVLGLTGIGALGMIGGMLHVLPA</sequence>
<name>A0AA37TKI1_9HYPH</name>
<feature type="transmembrane region" description="Helical" evidence="1">
    <location>
        <begin position="36"/>
        <end position="58"/>
    </location>
</feature>
<protein>
    <submittedName>
        <fullName evidence="2">Uncharacterized protein</fullName>
    </submittedName>
</protein>
<gene>
    <name evidence="2" type="ORF">GCM10007890_58670</name>
</gene>
<accession>A0AA37TKI1</accession>
<organism evidence="2 3">
    <name type="scientific">Methylobacterium tardum</name>
    <dbReference type="NCBI Taxonomy" id="374432"/>
    <lineage>
        <taxon>Bacteria</taxon>
        <taxon>Pseudomonadati</taxon>
        <taxon>Pseudomonadota</taxon>
        <taxon>Alphaproteobacteria</taxon>
        <taxon>Hyphomicrobiales</taxon>
        <taxon>Methylobacteriaceae</taxon>
        <taxon>Methylobacterium</taxon>
    </lineage>
</organism>
<evidence type="ECO:0000256" key="1">
    <source>
        <dbReference type="SAM" id="Phobius"/>
    </source>
</evidence>
<keyword evidence="3" id="KW-1185">Reference proteome</keyword>
<keyword evidence="1" id="KW-1133">Transmembrane helix</keyword>
<keyword evidence="1" id="KW-0472">Membrane</keyword>
<dbReference type="Proteomes" id="UP001157440">
    <property type="component" value="Unassembled WGS sequence"/>
</dbReference>
<dbReference type="EMBL" id="BSPL01000031">
    <property type="protein sequence ID" value="GLS73852.1"/>
    <property type="molecule type" value="Genomic_DNA"/>
</dbReference>
<reference evidence="3" key="1">
    <citation type="journal article" date="2019" name="Int. J. Syst. Evol. Microbiol.">
        <title>The Global Catalogue of Microorganisms (GCM) 10K type strain sequencing project: providing services to taxonomists for standard genome sequencing and annotation.</title>
        <authorList>
            <consortium name="The Broad Institute Genomics Platform"/>
            <consortium name="The Broad Institute Genome Sequencing Center for Infectious Disease"/>
            <person name="Wu L."/>
            <person name="Ma J."/>
        </authorList>
    </citation>
    <scope>NUCLEOTIDE SEQUENCE [LARGE SCALE GENOMIC DNA]</scope>
    <source>
        <strain evidence="3">NBRC 103632</strain>
    </source>
</reference>
<proteinExistence type="predicted"/>
<evidence type="ECO:0000313" key="3">
    <source>
        <dbReference type="Proteomes" id="UP001157440"/>
    </source>
</evidence>
<keyword evidence="1" id="KW-0812">Transmembrane</keyword>
<evidence type="ECO:0000313" key="2">
    <source>
        <dbReference type="EMBL" id="GLS73852.1"/>
    </source>
</evidence>
<comment type="caution">
    <text evidence="2">The sequence shown here is derived from an EMBL/GenBank/DDBJ whole genome shotgun (WGS) entry which is preliminary data.</text>
</comment>